<organism evidence="2 3">
    <name type="scientific">Trypanosoma brucei gambiense (strain MHOM/CI/86/DAL972)</name>
    <dbReference type="NCBI Taxonomy" id="679716"/>
    <lineage>
        <taxon>Eukaryota</taxon>
        <taxon>Discoba</taxon>
        <taxon>Euglenozoa</taxon>
        <taxon>Kinetoplastea</taxon>
        <taxon>Metakinetoplastina</taxon>
        <taxon>Trypanosomatida</taxon>
        <taxon>Trypanosomatidae</taxon>
        <taxon>Trypanosoma</taxon>
    </lineage>
</organism>
<protein>
    <submittedName>
        <fullName evidence="2">Uncharacterized protein</fullName>
    </submittedName>
</protein>
<dbReference type="AlphaFoldDB" id="C9ZNY3"/>
<evidence type="ECO:0000256" key="1">
    <source>
        <dbReference type="SAM" id="MobiDB-lite"/>
    </source>
</evidence>
<feature type="region of interest" description="Disordered" evidence="1">
    <location>
        <begin position="1"/>
        <end position="38"/>
    </location>
</feature>
<sequence>MQTGEDKDKEGEGKDRGRKNKVVEAALQKHHGAKNEKATTTASGCILWAINTKELSYQQQHQENEVSPLTPLGRQSRISCEHCTITRRNHSLLPRQQSFRAAISTVPTNEHSGRKYVSHATLKTLVKL</sequence>
<feature type="compositionally biased region" description="Basic and acidic residues" evidence="1">
    <location>
        <begin position="1"/>
        <end position="15"/>
    </location>
</feature>
<dbReference type="KEGG" id="tbg:TbgDal_V2490"/>
<proteinExistence type="predicted"/>
<reference evidence="3" key="1">
    <citation type="journal article" date="2010" name="PLoS Negl. Trop. Dis.">
        <title>The genome sequence of Trypanosoma brucei gambiense, causative agent of chronic human african trypanosomiasis.</title>
        <authorList>
            <person name="Jackson A.P."/>
            <person name="Sanders M."/>
            <person name="Berry A."/>
            <person name="McQuillan J."/>
            <person name="Aslett M.A."/>
            <person name="Quail M.A."/>
            <person name="Chukualim B."/>
            <person name="Capewell P."/>
            <person name="MacLeod A."/>
            <person name="Melville S.E."/>
            <person name="Gibson W."/>
            <person name="Barry J.D."/>
            <person name="Berriman M."/>
            <person name="Hertz-Fowler C."/>
        </authorList>
    </citation>
    <scope>NUCLEOTIDE SEQUENCE [LARGE SCALE GENOMIC DNA]</scope>
    <source>
        <strain evidence="3">MHOM/CI/86/DAL972</strain>
    </source>
</reference>
<dbReference type="RefSeq" id="XP_011773398.1">
    <property type="nucleotide sequence ID" value="XM_011775096.1"/>
</dbReference>
<dbReference type="GeneID" id="23861236"/>
<dbReference type="Proteomes" id="UP000002316">
    <property type="component" value="Chromosome 5"/>
</dbReference>
<accession>C9ZNY3</accession>
<name>C9ZNY3_TRYB9</name>
<evidence type="ECO:0000313" key="3">
    <source>
        <dbReference type="Proteomes" id="UP000002316"/>
    </source>
</evidence>
<dbReference type="EMBL" id="FN554968">
    <property type="protein sequence ID" value="CBH11111.1"/>
    <property type="molecule type" value="Genomic_DNA"/>
</dbReference>
<gene>
    <name evidence="2" type="ORF">TbgDal_V2490</name>
</gene>
<evidence type="ECO:0000313" key="2">
    <source>
        <dbReference type="EMBL" id="CBH11111.1"/>
    </source>
</evidence>